<dbReference type="PANTHER" id="PTHR22893">
    <property type="entry name" value="NADH OXIDOREDUCTASE-RELATED"/>
    <property type="match status" value="1"/>
</dbReference>
<dbReference type="AlphaFoldDB" id="A0AAD5K3Z3"/>
<dbReference type="CDD" id="cd02933">
    <property type="entry name" value="OYE_like_FMN"/>
    <property type="match status" value="1"/>
</dbReference>
<protein>
    <recommendedName>
        <fullName evidence="1">NADH:flavin oxidoreductase/NADH oxidase N-terminal domain-containing protein</fullName>
    </recommendedName>
</protein>
<reference evidence="2" key="2">
    <citation type="submission" date="2023-02" db="EMBL/GenBank/DDBJ databases">
        <authorList>
            <consortium name="DOE Joint Genome Institute"/>
            <person name="Mondo S.J."/>
            <person name="Chang Y."/>
            <person name="Wang Y."/>
            <person name="Ahrendt S."/>
            <person name="Andreopoulos W."/>
            <person name="Barry K."/>
            <person name="Beard J."/>
            <person name="Benny G.L."/>
            <person name="Blankenship S."/>
            <person name="Bonito G."/>
            <person name="Cuomo C."/>
            <person name="Desiro A."/>
            <person name="Gervers K.A."/>
            <person name="Hundley H."/>
            <person name="Kuo A."/>
            <person name="LaButti K."/>
            <person name="Lang B.F."/>
            <person name="Lipzen A."/>
            <person name="O'Donnell K."/>
            <person name="Pangilinan J."/>
            <person name="Reynolds N."/>
            <person name="Sandor L."/>
            <person name="Smith M.W."/>
            <person name="Tsang A."/>
            <person name="Grigoriev I.V."/>
            <person name="Stajich J.E."/>
            <person name="Spatafora J.W."/>
        </authorList>
    </citation>
    <scope>NUCLEOTIDE SEQUENCE</scope>
    <source>
        <strain evidence="2">RSA 2281</strain>
    </source>
</reference>
<dbReference type="EMBL" id="JAIXMP010000025">
    <property type="protein sequence ID" value="KAI9253903.1"/>
    <property type="molecule type" value="Genomic_DNA"/>
</dbReference>
<dbReference type="InterPro" id="IPR045247">
    <property type="entry name" value="Oye-like"/>
</dbReference>
<dbReference type="FunFam" id="3.20.20.70:FF:000138">
    <property type="entry name" value="NADPH dehydrogenase 1"/>
    <property type="match status" value="1"/>
</dbReference>
<comment type="caution">
    <text evidence="2">The sequence shown here is derived from an EMBL/GenBank/DDBJ whole genome shotgun (WGS) entry which is preliminary data.</text>
</comment>
<dbReference type="Proteomes" id="UP001209540">
    <property type="component" value="Unassembled WGS sequence"/>
</dbReference>
<accession>A0AAD5K3Z3</accession>
<feature type="domain" description="NADH:flavin oxidoreductase/NADH oxidase N-terminal" evidence="1">
    <location>
        <begin position="8"/>
        <end position="344"/>
    </location>
</feature>
<organism evidence="2 3">
    <name type="scientific">Phascolomyces articulosus</name>
    <dbReference type="NCBI Taxonomy" id="60185"/>
    <lineage>
        <taxon>Eukaryota</taxon>
        <taxon>Fungi</taxon>
        <taxon>Fungi incertae sedis</taxon>
        <taxon>Mucoromycota</taxon>
        <taxon>Mucoromycotina</taxon>
        <taxon>Mucoromycetes</taxon>
        <taxon>Mucorales</taxon>
        <taxon>Lichtheimiaceae</taxon>
        <taxon>Phascolomyces</taxon>
    </lineage>
</organism>
<dbReference type="InterPro" id="IPR001155">
    <property type="entry name" value="OxRdtase_FMN_N"/>
</dbReference>
<dbReference type="GO" id="GO:0010181">
    <property type="term" value="F:FMN binding"/>
    <property type="evidence" value="ECO:0007669"/>
    <property type="project" value="InterPro"/>
</dbReference>
<proteinExistence type="predicted"/>
<dbReference type="Pfam" id="PF00724">
    <property type="entry name" value="Oxidored_FMN"/>
    <property type="match status" value="1"/>
</dbReference>
<dbReference type="PANTHER" id="PTHR22893:SF91">
    <property type="entry name" value="NADPH DEHYDROGENASE 2-RELATED"/>
    <property type="match status" value="1"/>
</dbReference>
<dbReference type="InterPro" id="IPR013785">
    <property type="entry name" value="Aldolase_TIM"/>
</dbReference>
<dbReference type="SUPFAM" id="SSF51395">
    <property type="entry name" value="FMN-linked oxidoreductases"/>
    <property type="match status" value="1"/>
</dbReference>
<keyword evidence="3" id="KW-1185">Reference proteome</keyword>
<evidence type="ECO:0000313" key="2">
    <source>
        <dbReference type="EMBL" id="KAI9253903.1"/>
    </source>
</evidence>
<evidence type="ECO:0000259" key="1">
    <source>
        <dbReference type="Pfam" id="PF00724"/>
    </source>
</evidence>
<name>A0AAD5K3Z3_9FUNG</name>
<dbReference type="Gene3D" id="3.20.20.70">
    <property type="entry name" value="Aldolase class I"/>
    <property type="match status" value="1"/>
</dbReference>
<reference evidence="2" key="1">
    <citation type="journal article" date="2022" name="IScience">
        <title>Evolution of zygomycete secretomes and the origins of terrestrial fungal ecologies.</title>
        <authorList>
            <person name="Chang Y."/>
            <person name="Wang Y."/>
            <person name="Mondo S."/>
            <person name="Ahrendt S."/>
            <person name="Andreopoulos W."/>
            <person name="Barry K."/>
            <person name="Beard J."/>
            <person name="Benny G.L."/>
            <person name="Blankenship S."/>
            <person name="Bonito G."/>
            <person name="Cuomo C."/>
            <person name="Desiro A."/>
            <person name="Gervers K.A."/>
            <person name="Hundley H."/>
            <person name="Kuo A."/>
            <person name="LaButti K."/>
            <person name="Lang B.F."/>
            <person name="Lipzen A."/>
            <person name="O'Donnell K."/>
            <person name="Pangilinan J."/>
            <person name="Reynolds N."/>
            <person name="Sandor L."/>
            <person name="Smith M.E."/>
            <person name="Tsang A."/>
            <person name="Grigoriev I.V."/>
            <person name="Stajich J.E."/>
            <person name="Spatafora J.W."/>
        </authorList>
    </citation>
    <scope>NUCLEOTIDE SEQUENCE</scope>
    <source>
        <strain evidence="2">RSA 2281</strain>
    </source>
</reference>
<gene>
    <name evidence="2" type="ORF">BDA99DRAFT_519307</name>
</gene>
<evidence type="ECO:0000313" key="3">
    <source>
        <dbReference type="Proteomes" id="UP001209540"/>
    </source>
</evidence>
<dbReference type="GO" id="GO:0016491">
    <property type="term" value="F:oxidoreductase activity"/>
    <property type="evidence" value="ECO:0007669"/>
    <property type="project" value="InterPro"/>
</dbReference>
<sequence>MSGSTAALFQPAKVGPYELKHRVVLAPLTRLRCDSEGVPTELVSEYYKQRTTEGGLILTEATGVSGGAGIYPGGPGVFTDKQIEGWKKVVQTIHDNGGIVFSQLWHAGRATSKDFKEDKSQIFSASAVAIKDTCVFTGKLYEEPRAMTVEEIQQVVQEFAQAAKNAIAAGFDGVEIHGANGYLLDQFINTSSNFRTDEYGGSIENRARFLLETTAATVEAIGVERVAVRLSPWSEFQDMEDETPYETWGYIVSELKKRHPKLAYIHFIEPRDDYGRKTQNDTVNTLDPFREKWGGQFISAGGYTTKPELAAEICEQTGNLIAIGRAFIANPDIVYRLKNGIPMNKYDRNTFYCPGAAGYTDYKKYDEDVKA</sequence>